<evidence type="ECO:0000256" key="1">
    <source>
        <dbReference type="SAM" id="Phobius"/>
    </source>
</evidence>
<accession>A0ABY0CVL7</accession>
<dbReference type="EMBL" id="SADD01000002">
    <property type="protein sequence ID" value="RVU46704.1"/>
    <property type="molecule type" value="Genomic_DNA"/>
</dbReference>
<gene>
    <name evidence="2" type="ORF">EA187_06085</name>
</gene>
<feature type="transmembrane region" description="Helical" evidence="1">
    <location>
        <begin position="39"/>
        <end position="56"/>
    </location>
</feature>
<dbReference type="RefSeq" id="WP_127779549.1">
    <property type="nucleotide sequence ID" value="NZ_SADD01000002.1"/>
</dbReference>
<feature type="transmembrane region" description="Helical" evidence="1">
    <location>
        <begin position="77"/>
        <end position="104"/>
    </location>
</feature>
<feature type="transmembrane region" description="Helical" evidence="1">
    <location>
        <begin position="188"/>
        <end position="210"/>
    </location>
</feature>
<name>A0ABY0CVL7_9DELT</name>
<keyword evidence="1" id="KW-1133">Transmembrane helix</keyword>
<evidence type="ECO:0008006" key="4">
    <source>
        <dbReference type="Google" id="ProtNLM"/>
    </source>
</evidence>
<evidence type="ECO:0000313" key="3">
    <source>
        <dbReference type="Proteomes" id="UP000282926"/>
    </source>
</evidence>
<organism evidence="2 3">
    <name type="scientific">Lujinxingia sediminis</name>
    <dbReference type="NCBI Taxonomy" id="2480984"/>
    <lineage>
        <taxon>Bacteria</taxon>
        <taxon>Deltaproteobacteria</taxon>
        <taxon>Bradymonadales</taxon>
        <taxon>Lujinxingiaceae</taxon>
        <taxon>Lujinxingia</taxon>
    </lineage>
</organism>
<keyword evidence="3" id="KW-1185">Reference proteome</keyword>
<feature type="transmembrane region" description="Helical" evidence="1">
    <location>
        <begin position="110"/>
        <end position="128"/>
    </location>
</feature>
<reference evidence="2 3" key="1">
    <citation type="submission" date="2019-01" db="EMBL/GenBank/DDBJ databases">
        <title>Lujinxingia litoralis gen. nov., sp. nov. and Lujinxingia sediminis gen. nov., sp. nov., new members in the order Bradymonadales, isolated from coastal sediment.</title>
        <authorList>
            <person name="Li C.-M."/>
        </authorList>
    </citation>
    <scope>NUCLEOTIDE SEQUENCE [LARGE SCALE GENOMIC DNA]</scope>
    <source>
        <strain evidence="2 3">SEH01</strain>
    </source>
</reference>
<feature type="transmembrane region" description="Helical" evidence="1">
    <location>
        <begin position="140"/>
        <end position="168"/>
    </location>
</feature>
<proteinExistence type="predicted"/>
<evidence type="ECO:0000313" key="2">
    <source>
        <dbReference type="EMBL" id="RVU46704.1"/>
    </source>
</evidence>
<keyword evidence="1" id="KW-0812">Transmembrane</keyword>
<sequence>MNVWIREYFGVWRVSVRAVALIVAVVFTFWSVAHAVLSFLAWSFVPPLLFWGYTLAHRKAYEKVHAAEALRLPVRRWWWNVSLGSMTWGALMAVSGVILALPAVALGGLLLPYVYFMMVEGLGPIEALKENLRLAMRHPIAAIALGALIFGASTLMWFGSRFLTLYVAGSTMFVDNVAVKAGWGLGLYGVKLMMMIFGMSLQVAGAITIYRAVRGKVAGISAPAAMQEQGSVSAVPVPAAAAPPGEW</sequence>
<feature type="transmembrane region" description="Helical" evidence="1">
    <location>
        <begin position="12"/>
        <end position="33"/>
    </location>
</feature>
<dbReference type="Proteomes" id="UP000282926">
    <property type="component" value="Unassembled WGS sequence"/>
</dbReference>
<keyword evidence="1" id="KW-0472">Membrane</keyword>
<comment type="caution">
    <text evidence="2">The sequence shown here is derived from an EMBL/GenBank/DDBJ whole genome shotgun (WGS) entry which is preliminary data.</text>
</comment>
<protein>
    <recommendedName>
        <fullName evidence="4">DUF4013 domain-containing protein</fullName>
    </recommendedName>
</protein>